<evidence type="ECO:0000259" key="6">
    <source>
        <dbReference type="PROSITE" id="PS50977"/>
    </source>
</evidence>
<dbReference type="Gene3D" id="1.10.357.10">
    <property type="entry name" value="Tetracycline Repressor, domain 2"/>
    <property type="match status" value="1"/>
</dbReference>
<feature type="compositionally biased region" description="Low complexity" evidence="5">
    <location>
        <begin position="1"/>
        <end position="11"/>
    </location>
</feature>
<keyword evidence="3" id="KW-0804">Transcription</keyword>
<dbReference type="PROSITE" id="PS50977">
    <property type="entry name" value="HTH_TETR_2"/>
    <property type="match status" value="1"/>
</dbReference>
<name>A0A545AVM2_9ACTN</name>
<dbReference type="OrthoDB" id="3291296at2"/>
<evidence type="ECO:0000256" key="5">
    <source>
        <dbReference type="SAM" id="MobiDB-lite"/>
    </source>
</evidence>
<evidence type="ECO:0000313" key="8">
    <source>
        <dbReference type="Proteomes" id="UP000317982"/>
    </source>
</evidence>
<proteinExistence type="predicted"/>
<dbReference type="InterPro" id="IPR050109">
    <property type="entry name" value="HTH-type_TetR-like_transc_reg"/>
</dbReference>
<dbReference type="Pfam" id="PF00440">
    <property type="entry name" value="TetR_N"/>
    <property type="match status" value="1"/>
</dbReference>
<gene>
    <name evidence="7" type="ORF">FL583_11735</name>
</gene>
<dbReference type="SUPFAM" id="SSF48498">
    <property type="entry name" value="Tetracyclin repressor-like, C-terminal domain"/>
    <property type="match status" value="1"/>
</dbReference>
<dbReference type="GO" id="GO:0003700">
    <property type="term" value="F:DNA-binding transcription factor activity"/>
    <property type="evidence" value="ECO:0007669"/>
    <property type="project" value="TreeGrafter"/>
</dbReference>
<dbReference type="PANTHER" id="PTHR30055">
    <property type="entry name" value="HTH-TYPE TRANSCRIPTIONAL REGULATOR RUTR"/>
    <property type="match status" value="1"/>
</dbReference>
<accession>A0A545AVM2</accession>
<organism evidence="7 8">
    <name type="scientific">Cryptosporangium phraense</name>
    <dbReference type="NCBI Taxonomy" id="2593070"/>
    <lineage>
        <taxon>Bacteria</taxon>
        <taxon>Bacillati</taxon>
        <taxon>Actinomycetota</taxon>
        <taxon>Actinomycetes</taxon>
        <taxon>Cryptosporangiales</taxon>
        <taxon>Cryptosporangiaceae</taxon>
        <taxon>Cryptosporangium</taxon>
    </lineage>
</organism>
<keyword evidence="2 4" id="KW-0238">DNA-binding</keyword>
<feature type="region of interest" description="Disordered" evidence="5">
    <location>
        <begin position="1"/>
        <end position="62"/>
    </location>
</feature>
<sequence length="264" mass="28518">MDVRAVRAGAADPRRARLRPRRRRGRRVRLPDAALDQQPGPGRGRGPRAVRPAGRTHPRARPTGFRIDFNTVRIRVVAAYGELNAAAIQAAALALVDEKGYTGLSMRNLGTQLGVTAASLYYHVPNRVTLLRLLADRIATEATARLDPALGWRDLLLSLARDLRRTLAAHPGATVIVATQDVSPEVWEPLVPPLLASLRAGLDVSDDVALLLAQSVYVLVTGLALAEFGDAPEPPAAPSGFYDAWFDVAVTTFLDGIAARYSRE</sequence>
<evidence type="ECO:0000256" key="1">
    <source>
        <dbReference type="ARBA" id="ARBA00023015"/>
    </source>
</evidence>
<dbReference type="EMBL" id="VIRS01000007">
    <property type="protein sequence ID" value="TQS44645.1"/>
    <property type="molecule type" value="Genomic_DNA"/>
</dbReference>
<evidence type="ECO:0000256" key="2">
    <source>
        <dbReference type="ARBA" id="ARBA00023125"/>
    </source>
</evidence>
<feature type="domain" description="HTH tetR-type" evidence="6">
    <location>
        <begin position="82"/>
        <end position="142"/>
    </location>
</feature>
<evidence type="ECO:0000256" key="3">
    <source>
        <dbReference type="ARBA" id="ARBA00023163"/>
    </source>
</evidence>
<dbReference type="PRINTS" id="PR00455">
    <property type="entry name" value="HTHTETR"/>
</dbReference>
<dbReference type="InParanoid" id="A0A545AVM2"/>
<reference evidence="7 8" key="1">
    <citation type="submission" date="2019-07" db="EMBL/GenBank/DDBJ databases">
        <title>Cryptosporangium phraense sp. nov., isolated from plant litter.</title>
        <authorList>
            <person name="Suriyachadkun C."/>
        </authorList>
    </citation>
    <scope>NUCLEOTIDE SEQUENCE [LARGE SCALE GENOMIC DNA]</scope>
    <source>
        <strain evidence="7 8">A-T 5661</strain>
    </source>
</reference>
<feature type="compositionally biased region" description="Basic residues" evidence="5">
    <location>
        <begin position="16"/>
        <end position="28"/>
    </location>
</feature>
<dbReference type="SUPFAM" id="SSF46689">
    <property type="entry name" value="Homeodomain-like"/>
    <property type="match status" value="1"/>
</dbReference>
<dbReference type="PANTHER" id="PTHR30055:SF151">
    <property type="entry name" value="TRANSCRIPTIONAL REGULATORY PROTEIN"/>
    <property type="match status" value="1"/>
</dbReference>
<dbReference type="InterPro" id="IPR036271">
    <property type="entry name" value="Tet_transcr_reg_TetR-rel_C_sf"/>
</dbReference>
<feature type="DNA-binding region" description="H-T-H motif" evidence="4">
    <location>
        <begin position="105"/>
        <end position="124"/>
    </location>
</feature>
<keyword evidence="8" id="KW-1185">Reference proteome</keyword>
<evidence type="ECO:0000313" key="7">
    <source>
        <dbReference type="EMBL" id="TQS44645.1"/>
    </source>
</evidence>
<comment type="caution">
    <text evidence="7">The sequence shown here is derived from an EMBL/GenBank/DDBJ whole genome shotgun (WGS) entry which is preliminary data.</text>
</comment>
<dbReference type="InterPro" id="IPR009057">
    <property type="entry name" value="Homeodomain-like_sf"/>
</dbReference>
<dbReference type="InterPro" id="IPR001647">
    <property type="entry name" value="HTH_TetR"/>
</dbReference>
<evidence type="ECO:0000256" key="4">
    <source>
        <dbReference type="PROSITE-ProRule" id="PRU00335"/>
    </source>
</evidence>
<keyword evidence="1" id="KW-0805">Transcription regulation</keyword>
<dbReference type="GO" id="GO:0000976">
    <property type="term" value="F:transcription cis-regulatory region binding"/>
    <property type="evidence" value="ECO:0007669"/>
    <property type="project" value="TreeGrafter"/>
</dbReference>
<protein>
    <submittedName>
        <fullName evidence="7">TetR family transcriptional regulator</fullName>
    </submittedName>
</protein>
<dbReference type="Proteomes" id="UP000317982">
    <property type="component" value="Unassembled WGS sequence"/>
</dbReference>
<dbReference type="AlphaFoldDB" id="A0A545AVM2"/>